<dbReference type="InterPro" id="IPR003096">
    <property type="entry name" value="SM22_calponin"/>
</dbReference>
<proteinExistence type="predicted"/>
<dbReference type="Gene3D" id="1.10.418.10">
    <property type="entry name" value="Calponin-like domain"/>
    <property type="match status" value="1"/>
</dbReference>
<dbReference type="PROSITE" id="PS50021">
    <property type="entry name" value="CH"/>
    <property type="match status" value="1"/>
</dbReference>
<keyword evidence="4" id="KW-1185">Reference proteome</keyword>
<dbReference type="SUPFAM" id="SSF47576">
    <property type="entry name" value="Calponin-homology domain, CH-domain"/>
    <property type="match status" value="1"/>
</dbReference>
<reference evidence="3" key="1">
    <citation type="submission" date="2025-08" db="UniProtKB">
        <authorList>
            <consortium name="Ensembl"/>
        </authorList>
    </citation>
    <scope>IDENTIFICATION</scope>
</reference>
<dbReference type="InterPro" id="IPR036872">
    <property type="entry name" value="CH_dom_sf"/>
</dbReference>
<feature type="compositionally biased region" description="Polar residues" evidence="1">
    <location>
        <begin position="318"/>
        <end position="335"/>
    </location>
</feature>
<feature type="compositionally biased region" description="Polar residues" evidence="1">
    <location>
        <begin position="343"/>
        <end position="365"/>
    </location>
</feature>
<dbReference type="PANTHER" id="PTHR46767:SF2">
    <property type="entry name" value="LIM DOMAIN 7B"/>
    <property type="match status" value="1"/>
</dbReference>
<dbReference type="FunFam" id="1.10.418.10:FF:000038">
    <property type="entry name" value="LIM and calponin homology domains-containing protein 1"/>
    <property type="match status" value="1"/>
</dbReference>
<dbReference type="GO" id="GO:0030155">
    <property type="term" value="P:regulation of cell adhesion"/>
    <property type="evidence" value="ECO:0007669"/>
    <property type="project" value="InterPro"/>
</dbReference>
<dbReference type="Pfam" id="PF00307">
    <property type="entry name" value="CH"/>
    <property type="match status" value="1"/>
</dbReference>
<dbReference type="PANTHER" id="PTHR46767">
    <property type="entry name" value="LIM DOMAIN ONLY PROTEIN 7"/>
    <property type="match status" value="1"/>
</dbReference>
<dbReference type="SMART" id="SM00033">
    <property type="entry name" value="CH"/>
    <property type="match status" value="1"/>
</dbReference>
<feature type="domain" description="Calponin-homology (CH)" evidence="2">
    <location>
        <begin position="12"/>
        <end position="129"/>
    </location>
</feature>
<dbReference type="InterPro" id="IPR031865">
    <property type="entry name" value="DUF4757"/>
</dbReference>
<dbReference type="PRINTS" id="PR00888">
    <property type="entry name" value="SM22CALPONIN"/>
</dbReference>
<dbReference type="AlphaFoldDB" id="A0A8C6WEV1"/>
<feature type="compositionally biased region" description="Basic and acidic residues" evidence="1">
    <location>
        <begin position="303"/>
        <end position="317"/>
    </location>
</feature>
<evidence type="ECO:0000256" key="1">
    <source>
        <dbReference type="SAM" id="MobiDB-lite"/>
    </source>
</evidence>
<sequence>MEWRQQTSLSCTDAFVEAQRWIEEVTGKSFDCIDFRAALENGVLLSDLINQLKPGIIKRVNRLSTPIAGLDNVSVFLKACGKLGLNESQLFHPGDLQDLSSRVTLKRDEGNRRLKNVLITIYWLGRKANQDGLYKGPQLNFKSFEGLLGLALSRSLDDGSNYCPEKDDAQPKTPNYKRYSSVDSAISPDGKAHATNGEGCGSDAEAEQVFKMETSHVLAQSNKGYLPLLQKVKQAQGGRGCASPLSRSKSLSDIPMVYPVRKMSDETRQSGPTHFKRKSSTTKDTEAQWQDDLTKWKNRRKSSKSDVRRTSVDREHVTNQMTNSANFQKAMSQSGPIKRDQPSQHSPGSHPYSISPTKPSKSNLRPHSRVLLARSNATEMPYNTSSYDSQAHIQGLPGPEMNVLKKDSYVASLASVGVTATTPSVEFTYSSQSHVKTAQAQHNQAPRT</sequence>
<evidence type="ECO:0000259" key="2">
    <source>
        <dbReference type="PROSITE" id="PS50021"/>
    </source>
</evidence>
<organism evidence="3 4">
    <name type="scientific">Neogobius melanostomus</name>
    <name type="common">round goby</name>
    <dbReference type="NCBI Taxonomy" id="47308"/>
    <lineage>
        <taxon>Eukaryota</taxon>
        <taxon>Metazoa</taxon>
        <taxon>Chordata</taxon>
        <taxon>Craniata</taxon>
        <taxon>Vertebrata</taxon>
        <taxon>Euteleostomi</taxon>
        <taxon>Actinopterygii</taxon>
        <taxon>Neopterygii</taxon>
        <taxon>Teleostei</taxon>
        <taxon>Neoteleostei</taxon>
        <taxon>Acanthomorphata</taxon>
        <taxon>Gobiaria</taxon>
        <taxon>Gobiiformes</taxon>
        <taxon>Gobioidei</taxon>
        <taxon>Gobiidae</taxon>
        <taxon>Benthophilinae</taxon>
        <taxon>Neogobiini</taxon>
        <taxon>Neogobius</taxon>
    </lineage>
</organism>
<feature type="region of interest" description="Disordered" evidence="1">
    <location>
        <begin position="161"/>
        <end position="201"/>
    </location>
</feature>
<name>A0A8C6WEV1_9GOBI</name>
<dbReference type="InterPro" id="IPR001715">
    <property type="entry name" value="CH_dom"/>
</dbReference>
<evidence type="ECO:0000313" key="3">
    <source>
        <dbReference type="Ensembl" id="ENSNMLP00000002150.1"/>
    </source>
</evidence>
<feature type="region of interest" description="Disordered" evidence="1">
    <location>
        <begin position="238"/>
        <end position="366"/>
    </location>
</feature>
<dbReference type="InterPro" id="IPR029978">
    <property type="entry name" value="LMO-7"/>
</dbReference>
<accession>A0A8C6WEV1</accession>
<dbReference type="Pfam" id="PF15949">
    <property type="entry name" value="DUF4757"/>
    <property type="match status" value="1"/>
</dbReference>
<dbReference type="Proteomes" id="UP000694523">
    <property type="component" value="Unplaced"/>
</dbReference>
<evidence type="ECO:0000313" key="4">
    <source>
        <dbReference type="Proteomes" id="UP000694523"/>
    </source>
</evidence>
<reference evidence="3" key="2">
    <citation type="submission" date="2025-09" db="UniProtKB">
        <authorList>
            <consortium name="Ensembl"/>
        </authorList>
    </citation>
    <scope>IDENTIFICATION</scope>
</reference>
<protein>
    <recommendedName>
        <fullName evidence="2">Calponin-homology (CH) domain-containing protein</fullName>
    </recommendedName>
</protein>
<dbReference type="Ensembl" id="ENSNMLT00000002488.1">
    <property type="protein sequence ID" value="ENSNMLP00000002150.1"/>
    <property type="gene ID" value="ENSNMLG00000001623.1"/>
</dbReference>
<dbReference type="GO" id="GO:0023051">
    <property type="term" value="P:regulation of signaling"/>
    <property type="evidence" value="ECO:0007669"/>
    <property type="project" value="InterPro"/>
</dbReference>